<reference evidence="1 2" key="1">
    <citation type="submission" date="2018-03" db="EMBL/GenBank/DDBJ databases">
        <title>Whole genome analyses suggest that Burkholderia sensu lato contains two further novel genera in the rhizoxinica-symbiotica group Mycetohabitans gen. nov., and Trinickia gen. nov.: implications for the evolution of diazotrophy and nodulation in the Burkholderiaceae.</title>
        <authorList>
            <person name="Estrada De Los Santos P."/>
            <person name="Palmer M."/>
            <person name="Chavez-Ramirez B."/>
            <person name="Steenkamp E.T."/>
            <person name="Hirsch A.M."/>
            <person name="Manyaka P."/>
            <person name="Maluk M."/>
            <person name="Lafos M."/>
            <person name="Crook M."/>
            <person name="Gross E."/>
            <person name="Simon M.F."/>
            <person name="Bueno Dos Reis Junior F."/>
            <person name="Poole P.S."/>
            <person name="Venter S.N."/>
            <person name="James E.K."/>
        </authorList>
    </citation>
    <scope>NUCLEOTIDE SEQUENCE [LARGE SCALE GENOMIC DNA]</scope>
    <source>
        <strain evidence="1 2">JPY-366</strain>
    </source>
</reference>
<accession>A0A2T3XLK4</accession>
<dbReference type="AlphaFoldDB" id="A0A2T3XLK4"/>
<evidence type="ECO:0000313" key="2">
    <source>
        <dbReference type="Proteomes" id="UP000240638"/>
    </source>
</evidence>
<evidence type="ECO:0000313" key="1">
    <source>
        <dbReference type="EMBL" id="PTB17385.1"/>
    </source>
</evidence>
<protein>
    <submittedName>
        <fullName evidence="1">Uncharacterized protein</fullName>
    </submittedName>
</protein>
<sequence>MKADLHQLALNPDDGDIEAIVDHLESSVLGTYHRNHSLIRLARDSFWHPESEHTVAQLGVFVHEYFHFLHNFSTVVGLYDFFVQLRLLRPFCNTVGSDGRSVGSDCLNDELRDEVANLYQWLQHLRGGGLSERVAKTINGRKIHPRLLSFRRVVDRLKLTSQLIPCTGVFAVFDAADLPLNTASFEVSIGSTVLMEGCACEVECMLAERFGGSAEAVRQRTPVYPYLTARAIFEAVADLRPSSKFMAAICVLALQSTDPGATLLEIAEAVSRVPKPLDEDSLLQVFIANTDSFFRQAIHHILSESLPAELDQFASRGHAGKGFRHMEQWCRALLTTRTNDRLFEIAAVDRMPDIEPIAEMLKTLPVCPVIQVIDAADNIEELLFFSELEPADGYISEIAGAQSLLHFSHAHLRVDGTIAEASDATRCSCYYVDVCKAPLAMENSPLCRSTPWESFSPTNIHGCWYAQGVIAGRGRRTA</sequence>
<dbReference type="EMBL" id="PYUC01000019">
    <property type="protein sequence ID" value="PTB17385.1"/>
    <property type="molecule type" value="Genomic_DNA"/>
</dbReference>
<comment type="caution">
    <text evidence="1">The sequence shown here is derived from an EMBL/GenBank/DDBJ whole genome shotgun (WGS) entry which is preliminary data.</text>
</comment>
<dbReference type="RefSeq" id="WP_107153853.1">
    <property type="nucleotide sequence ID" value="NZ_PYUC01000019.1"/>
</dbReference>
<proteinExistence type="predicted"/>
<name>A0A2T3XLK4_9BURK</name>
<dbReference type="Proteomes" id="UP000240638">
    <property type="component" value="Unassembled WGS sequence"/>
</dbReference>
<organism evidence="1 2">
    <name type="scientific">Trinickia symbiotica</name>
    <dbReference type="NCBI Taxonomy" id="863227"/>
    <lineage>
        <taxon>Bacteria</taxon>
        <taxon>Pseudomonadati</taxon>
        <taxon>Pseudomonadota</taxon>
        <taxon>Betaproteobacteria</taxon>
        <taxon>Burkholderiales</taxon>
        <taxon>Burkholderiaceae</taxon>
        <taxon>Trinickia</taxon>
    </lineage>
</organism>
<gene>
    <name evidence="1" type="ORF">C9I57_28130</name>
</gene>